<reference evidence="2 3" key="1">
    <citation type="journal article" date="2018" name="Cell">
        <title>The Chara Genome: Secondary Complexity and Implications for Plant Terrestrialization.</title>
        <authorList>
            <person name="Nishiyama T."/>
            <person name="Sakayama H."/>
            <person name="Vries J.D."/>
            <person name="Buschmann H."/>
            <person name="Saint-Marcoux D."/>
            <person name="Ullrich K.K."/>
            <person name="Haas F.B."/>
            <person name="Vanderstraeten L."/>
            <person name="Becker D."/>
            <person name="Lang D."/>
            <person name="Vosolsobe S."/>
            <person name="Rombauts S."/>
            <person name="Wilhelmsson P.K.I."/>
            <person name="Janitza P."/>
            <person name="Kern R."/>
            <person name="Heyl A."/>
            <person name="Rumpler F."/>
            <person name="Villalobos L.I.A.C."/>
            <person name="Clay J.M."/>
            <person name="Skokan R."/>
            <person name="Toyoda A."/>
            <person name="Suzuki Y."/>
            <person name="Kagoshima H."/>
            <person name="Schijlen E."/>
            <person name="Tajeshwar N."/>
            <person name="Catarino B."/>
            <person name="Hetherington A.J."/>
            <person name="Saltykova A."/>
            <person name="Bonnot C."/>
            <person name="Breuninger H."/>
            <person name="Symeonidi A."/>
            <person name="Radhakrishnan G.V."/>
            <person name="Van Nieuwerburgh F."/>
            <person name="Deforce D."/>
            <person name="Chang C."/>
            <person name="Karol K.G."/>
            <person name="Hedrich R."/>
            <person name="Ulvskov P."/>
            <person name="Glockner G."/>
            <person name="Delwiche C.F."/>
            <person name="Petrasek J."/>
            <person name="Van de Peer Y."/>
            <person name="Friml J."/>
            <person name="Beilby M."/>
            <person name="Dolan L."/>
            <person name="Kohara Y."/>
            <person name="Sugano S."/>
            <person name="Fujiyama A."/>
            <person name="Delaux P.-M."/>
            <person name="Quint M."/>
            <person name="TheiBen G."/>
            <person name="Hagemann M."/>
            <person name="Harholt J."/>
            <person name="Dunand C."/>
            <person name="Zachgo S."/>
            <person name="Langdale J."/>
            <person name="Maumus F."/>
            <person name="Straeten D.V.D."/>
            <person name="Gould S.B."/>
            <person name="Rensing S.A."/>
        </authorList>
    </citation>
    <scope>NUCLEOTIDE SEQUENCE [LARGE SCALE GENOMIC DNA]</scope>
    <source>
        <strain evidence="2 3">S276</strain>
    </source>
</reference>
<feature type="transmembrane region" description="Helical" evidence="1">
    <location>
        <begin position="165"/>
        <end position="183"/>
    </location>
</feature>
<protein>
    <submittedName>
        <fullName evidence="2">Uncharacterized protein</fullName>
    </submittedName>
</protein>
<feature type="transmembrane region" description="Helical" evidence="1">
    <location>
        <begin position="138"/>
        <end position="159"/>
    </location>
</feature>
<evidence type="ECO:0000313" key="3">
    <source>
        <dbReference type="Proteomes" id="UP000265515"/>
    </source>
</evidence>
<gene>
    <name evidence="2" type="ORF">CBR_g53821</name>
</gene>
<dbReference type="AlphaFoldDB" id="A0A388K749"/>
<keyword evidence="1" id="KW-1133">Transmembrane helix</keyword>
<evidence type="ECO:0000256" key="1">
    <source>
        <dbReference type="SAM" id="Phobius"/>
    </source>
</evidence>
<keyword evidence="3" id="KW-1185">Reference proteome</keyword>
<accession>A0A388K749</accession>
<dbReference type="Gramene" id="GBG65849">
    <property type="protein sequence ID" value="GBG65849"/>
    <property type="gene ID" value="CBR_g53821"/>
</dbReference>
<name>A0A388K749_CHABU</name>
<evidence type="ECO:0000313" key="2">
    <source>
        <dbReference type="EMBL" id="GBG65849.1"/>
    </source>
</evidence>
<dbReference type="Proteomes" id="UP000265515">
    <property type="component" value="Unassembled WGS sequence"/>
</dbReference>
<feature type="transmembrane region" description="Helical" evidence="1">
    <location>
        <begin position="112"/>
        <end position="131"/>
    </location>
</feature>
<comment type="caution">
    <text evidence="2">The sequence shown here is derived from an EMBL/GenBank/DDBJ whole genome shotgun (WGS) entry which is preliminary data.</text>
</comment>
<organism evidence="2 3">
    <name type="scientific">Chara braunii</name>
    <name type="common">Braun's stonewort</name>
    <dbReference type="NCBI Taxonomy" id="69332"/>
    <lineage>
        <taxon>Eukaryota</taxon>
        <taxon>Viridiplantae</taxon>
        <taxon>Streptophyta</taxon>
        <taxon>Charophyceae</taxon>
        <taxon>Charales</taxon>
        <taxon>Characeae</taxon>
        <taxon>Chara</taxon>
    </lineage>
</organism>
<keyword evidence="1" id="KW-0472">Membrane</keyword>
<sequence>MGILAFRKFVGFGPFGFLFPAAKRSATGAVAAAGRAAVGSTAVAAIAYAGVPGSVAGAAVAHGTVGVDIVTVVLAAVCLGAPHILSAVVRAVAVVGGLALACVATVGDAFVAASKVPIVAIAAAAVYVRVVEPAPFGFVVGAAAESASAVASVLSVVLAHDVGSHAGIVVETVVTVPLALALGPEA</sequence>
<proteinExistence type="predicted"/>
<dbReference type="EMBL" id="BFEA01000066">
    <property type="protein sequence ID" value="GBG65849.1"/>
    <property type="molecule type" value="Genomic_DNA"/>
</dbReference>
<keyword evidence="1" id="KW-0812">Transmembrane</keyword>